<dbReference type="Pfam" id="PF07876">
    <property type="entry name" value="Dabb"/>
    <property type="match status" value="1"/>
</dbReference>
<evidence type="ECO:0000256" key="4">
    <source>
        <dbReference type="ARBA" id="ARBA00023062"/>
    </source>
</evidence>
<comment type="caution">
    <text evidence="8">The sequence shown here is derived from an EMBL/GenBank/DDBJ whole genome shotgun (WGS) entry which is preliminary data.</text>
</comment>
<dbReference type="PANTHER" id="PTHR13914">
    <property type="entry name" value="PROLINE OXIDASE"/>
    <property type="match status" value="1"/>
</dbReference>
<dbReference type="InterPro" id="IPR013097">
    <property type="entry name" value="Dabb"/>
</dbReference>
<comment type="similarity">
    <text evidence="1 5">Belongs to the proline oxidase family.</text>
</comment>
<keyword evidence="4 5" id="KW-0642">Proline metabolism</keyword>
<sequence>ILALLVVTGVMISNLQPNFAEPKESRVLRHVVLFKFKDDATDKQVQEIVDHFRRLPEQIDVIHDFEWGTDVSPEGLSKGLTHCFFVTFQSEADRDAYLPHPAHQEFVKHLRPILDDVTGEVAKKRAKQDLSKQVEADTQRIGRELWDQLDRRKPSIFERRWWLDHLLAWAMTDESVKVQMFRFVDVLPTLRDADEVARHLREYFDEVRTHLPPAVRLGLEVSEPQSLLGKALAVNARMNVRKMGERFIAGKDPSEVFASVAKLRRRGLAFTLDLLGEAVISEPEATAYQTAYLDLIDQLAPRVNEWPEDPILDLDGEQWMPRCNVSLKLSALTSHFKPIDPARSSDAVKERLRPILRAARERDAFVNVDMEHYAYKDLTLRIFEEILMEDEFRNWPNCGIVIQTYLTDARQDLQPAFLMRHAKWLRPAIASHNLRSLAHALAWAEALKIPSTAWEIQMLYGMAEEQQQLLSERNHRVRIYTPFGEMLPGMAYLVRRLLENTSNDSFLRHAYDQGISVDELLRAPSDIGHL</sequence>
<dbReference type="SUPFAM" id="SSF54909">
    <property type="entry name" value="Dimeric alpha+beta barrel"/>
    <property type="match status" value="1"/>
</dbReference>
<comment type="catalytic activity">
    <reaction evidence="5">
        <text>L-proline + a quinone = (S)-1-pyrroline-5-carboxylate + a quinol + H(+)</text>
        <dbReference type="Rhea" id="RHEA:23784"/>
        <dbReference type="ChEBI" id="CHEBI:15378"/>
        <dbReference type="ChEBI" id="CHEBI:17388"/>
        <dbReference type="ChEBI" id="CHEBI:24646"/>
        <dbReference type="ChEBI" id="CHEBI:60039"/>
        <dbReference type="ChEBI" id="CHEBI:132124"/>
        <dbReference type="EC" id="1.5.5.2"/>
    </reaction>
</comment>
<keyword evidence="9" id="KW-1185">Reference proteome</keyword>
<dbReference type="InterPro" id="IPR041514">
    <property type="entry name" value="PutA_N"/>
</dbReference>
<dbReference type="InterPro" id="IPR029041">
    <property type="entry name" value="FAD-linked_oxidoreductase-like"/>
</dbReference>
<dbReference type="SUPFAM" id="SSF51730">
    <property type="entry name" value="FAD-linked oxidoreductase"/>
    <property type="match status" value="1"/>
</dbReference>
<dbReference type="InterPro" id="IPR002872">
    <property type="entry name" value="Proline_DH_dom"/>
</dbReference>
<keyword evidence="5" id="KW-0285">Flavoprotein</keyword>
<keyword evidence="3 5" id="KW-0560">Oxidoreductase</keyword>
<feature type="signal peptide" evidence="6">
    <location>
        <begin position="1"/>
        <end position="20"/>
    </location>
</feature>
<evidence type="ECO:0000256" key="1">
    <source>
        <dbReference type="ARBA" id="ARBA00005869"/>
    </source>
</evidence>
<evidence type="ECO:0000256" key="3">
    <source>
        <dbReference type="ARBA" id="ARBA00023002"/>
    </source>
</evidence>
<dbReference type="SMART" id="SM00886">
    <property type="entry name" value="Dabb"/>
    <property type="match status" value="1"/>
</dbReference>
<dbReference type="PROSITE" id="PS51502">
    <property type="entry name" value="S_R_A_B_BARREL"/>
    <property type="match status" value="1"/>
</dbReference>
<evidence type="ECO:0000313" key="9">
    <source>
        <dbReference type="Proteomes" id="UP001642464"/>
    </source>
</evidence>
<evidence type="ECO:0000313" key="8">
    <source>
        <dbReference type="EMBL" id="CAK9044922.1"/>
    </source>
</evidence>
<name>A0ABP0M0A7_9DINO</name>
<keyword evidence="6" id="KW-0732">Signal</keyword>
<dbReference type="EC" id="1.5.5.2" evidence="2 5"/>
<dbReference type="Gene3D" id="3.30.70.100">
    <property type="match status" value="1"/>
</dbReference>
<dbReference type="Pfam" id="PF18083">
    <property type="entry name" value="PutA_N"/>
    <property type="match status" value="1"/>
</dbReference>
<reference evidence="8 9" key="1">
    <citation type="submission" date="2024-02" db="EMBL/GenBank/DDBJ databases">
        <authorList>
            <person name="Chen Y."/>
            <person name="Shah S."/>
            <person name="Dougan E. K."/>
            <person name="Thang M."/>
            <person name="Chan C."/>
        </authorList>
    </citation>
    <scope>NUCLEOTIDE SEQUENCE [LARGE SCALE GENOMIC DNA]</scope>
</reference>
<keyword evidence="5" id="KW-0274">FAD</keyword>
<dbReference type="Pfam" id="PF01619">
    <property type="entry name" value="Pro_dh"/>
    <property type="match status" value="2"/>
</dbReference>
<protein>
    <recommendedName>
        <fullName evidence="2 5">Proline dehydrogenase</fullName>
        <ecNumber evidence="2 5">1.5.5.2</ecNumber>
    </recommendedName>
</protein>
<dbReference type="Gene3D" id="3.20.20.220">
    <property type="match status" value="2"/>
</dbReference>
<evidence type="ECO:0000256" key="6">
    <source>
        <dbReference type="SAM" id="SignalP"/>
    </source>
</evidence>
<comment type="cofactor">
    <cofactor evidence="5">
        <name>FAD</name>
        <dbReference type="ChEBI" id="CHEBI:57692"/>
    </cofactor>
</comment>
<comment type="function">
    <text evidence="5">Converts proline to delta-1-pyrroline-5-carboxylate.</text>
</comment>
<dbReference type="InterPro" id="IPR015659">
    <property type="entry name" value="Proline_oxidase"/>
</dbReference>
<proteinExistence type="inferred from homology"/>
<organism evidence="8 9">
    <name type="scientific">Durusdinium trenchii</name>
    <dbReference type="NCBI Taxonomy" id="1381693"/>
    <lineage>
        <taxon>Eukaryota</taxon>
        <taxon>Sar</taxon>
        <taxon>Alveolata</taxon>
        <taxon>Dinophyceae</taxon>
        <taxon>Suessiales</taxon>
        <taxon>Symbiodiniaceae</taxon>
        <taxon>Durusdinium</taxon>
    </lineage>
</organism>
<feature type="chain" id="PRO_5047356731" description="Proline dehydrogenase" evidence="6">
    <location>
        <begin position="21"/>
        <end position="530"/>
    </location>
</feature>
<evidence type="ECO:0000256" key="5">
    <source>
        <dbReference type="RuleBase" id="RU364054"/>
    </source>
</evidence>
<feature type="non-terminal residue" evidence="8">
    <location>
        <position position="1"/>
    </location>
</feature>
<evidence type="ECO:0000256" key="2">
    <source>
        <dbReference type="ARBA" id="ARBA00012695"/>
    </source>
</evidence>
<dbReference type="PANTHER" id="PTHR13914:SF0">
    <property type="entry name" value="PROLINE DEHYDROGENASE 1, MITOCHONDRIAL"/>
    <property type="match status" value="1"/>
</dbReference>
<evidence type="ECO:0000259" key="7">
    <source>
        <dbReference type="PROSITE" id="PS51502"/>
    </source>
</evidence>
<feature type="domain" description="Stress-response A/B barrel" evidence="7">
    <location>
        <begin position="28"/>
        <end position="122"/>
    </location>
</feature>
<gene>
    <name evidence="8" type="ORF">SCF082_LOCUS25452</name>
</gene>
<accession>A0ABP0M0A7</accession>
<dbReference type="InterPro" id="IPR011008">
    <property type="entry name" value="Dimeric_a/b-barrel"/>
</dbReference>
<dbReference type="EMBL" id="CAXAMM010019083">
    <property type="protein sequence ID" value="CAK9044922.1"/>
    <property type="molecule type" value="Genomic_DNA"/>
</dbReference>
<dbReference type="Proteomes" id="UP001642464">
    <property type="component" value="Unassembled WGS sequence"/>
</dbReference>
<feature type="non-terminal residue" evidence="8">
    <location>
        <position position="530"/>
    </location>
</feature>